<dbReference type="InterPro" id="IPR035901">
    <property type="entry name" value="GIY-YIG_endonuc_sf"/>
</dbReference>
<sequence length="80" mass="9855">MYYVYILKKYGGSEIYIGYTSDLKRRFKEHNAKGRSWELLYYEAYKVRKDARMREERLKYYGQTLRQLKQRIKSSLIIAK</sequence>
<dbReference type="Proteomes" id="UP000051012">
    <property type="component" value="Unassembled WGS sequence"/>
</dbReference>
<dbReference type="InterPro" id="IPR000305">
    <property type="entry name" value="GIY-YIG_endonuc"/>
</dbReference>
<comment type="caution">
    <text evidence="2">The sequence shown here is derived from an EMBL/GenBank/DDBJ whole genome shotgun (WGS) entry which is preliminary data.</text>
</comment>
<evidence type="ECO:0000313" key="2">
    <source>
        <dbReference type="EMBL" id="KPJ71732.1"/>
    </source>
</evidence>
<accession>A0A0S7YAS6</accession>
<dbReference type="PROSITE" id="PS50164">
    <property type="entry name" value="GIY_YIG"/>
    <property type="match status" value="1"/>
</dbReference>
<dbReference type="Gene3D" id="3.40.1440.10">
    <property type="entry name" value="GIY-YIG endonuclease"/>
    <property type="match status" value="1"/>
</dbReference>
<evidence type="ECO:0000313" key="3">
    <source>
        <dbReference type="Proteomes" id="UP000051012"/>
    </source>
</evidence>
<dbReference type="SUPFAM" id="SSF82771">
    <property type="entry name" value="GIY-YIG endonuclease"/>
    <property type="match status" value="1"/>
</dbReference>
<evidence type="ECO:0000259" key="1">
    <source>
        <dbReference type="PROSITE" id="PS50164"/>
    </source>
</evidence>
<gene>
    <name evidence="2" type="ORF">AMJ52_08335</name>
</gene>
<dbReference type="Pfam" id="PF01541">
    <property type="entry name" value="GIY-YIG"/>
    <property type="match status" value="1"/>
</dbReference>
<reference evidence="2 3" key="1">
    <citation type="journal article" date="2015" name="Microbiome">
        <title>Genomic resolution of linkages in carbon, nitrogen, and sulfur cycling among widespread estuary sediment bacteria.</title>
        <authorList>
            <person name="Baker B.J."/>
            <person name="Lazar C.S."/>
            <person name="Teske A.P."/>
            <person name="Dick G.J."/>
        </authorList>
    </citation>
    <scope>NUCLEOTIDE SEQUENCE [LARGE SCALE GENOMIC DNA]</scope>
    <source>
        <strain evidence="2">DG_78</strain>
    </source>
</reference>
<dbReference type="AlphaFoldDB" id="A0A0S7YAS6"/>
<protein>
    <recommendedName>
        <fullName evidence="1">GIY-YIG domain-containing protein</fullName>
    </recommendedName>
</protein>
<name>A0A0S7YAS6_UNCT6</name>
<organism evidence="2 3">
    <name type="scientific">candidate division TA06 bacterium DG_78</name>
    <dbReference type="NCBI Taxonomy" id="1703772"/>
    <lineage>
        <taxon>Bacteria</taxon>
        <taxon>Bacteria division TA06</taxon>
    </lineage>
</organism>
<feature type="domain" description="GIY-YIG" evidence="1">
    <location>
        <begin position="1"/>
        <end position="72"/>
    </location>
</feature>
<proteinExistence type="predicted"/>
<dbReference type="EMBL" id="LJNI01000119">
    <property type="protein sequence ID" value="KPJ71732.1"/>
    <property type="molecule type" value="Genomic_DNA"/>
</dbReference>